<feature type="compositionally biased region" description="Low complexity" evidence="1">
    <location>
        <begin position="27"/>
        <end position="39"/>
    </location>
</feature>
<proteinExistence type="predicted"/>
<dbReference type="EMBL" id="JAFIMU010000008">
    <property type="protein sequence ID" value="MBN8231326.1"/>
    <property type="molecule type" value="Genomic_DNA"/>
</dbReference>
<dbReference type="SUPFAM" id="SSF63829">
    <property type="entry name" value="Calcium-dependent phosphotriesterase"/>
    <property type="match status" value="1"/>
</dbReference>
<accession>A0ABS3DJ21</accession>
<keyword evidence="3" id="KW-1185">Reference proteome</keyword>
<organism evidence="2 3">
    <name type="scientific">Corallococcus macrosporus</name>
    <dbReference type="NCBI Taxonomy" id="35"/>
    <lineage>
        <taxon>Bacteria</taxon>
        <taxon>Pseudomonadati</taxon>
        <taxon>Myxococcota</taxon>
        <taxon>Myxococcia</taxon>
        <taxon>Myxococcales</taxon>
        <taxon>Cystobacterineae</taxon>
        <taxon>Myxococcaceae</taxon>
        <taxon>Corallococcus</taxon>
    </lineage>
</organism>
<evidence type="ECO:0000256" key="1">
    <source>
        <dbReference type="SAM" id="MobiDB-lite"/>
    </source>
</evidence>
<evidence type="ECO:0000313" key="3">
    <source>
        <dbReference type="Proteomes" id="UP000664052"/>
    </source>
</evidence>
<feature type="compositionally biased region" description="Pro residues" evidence="1">
    <location>
        <begin position="40"/>
        <end position="51"/>
    </location>
</feature>
<reference evidence="2 3" key="1">
    <citation type="submission" date="2021-02" db="EMBL/GenBank/DDBJ databases">
        <title>De Novo genome assembly of isolated myxobacteria.</title>
        <authorList>
            <person name="Stevens D.C."/>
        </authorList>
    </citation>
    <scope>NUCLEOTIDE SEQUENCE [LARGE SCALE GENOMIC DNA]</scope>
    <source>
        <strain evidence="2 3">ATCC 29039</strain>
    </source>
</reference>
<sequence>MDTGAPDPGSVTGEEAPKPAPVETGNPSEQQPEVVVPSEQEPPPTPPPQEQPDPTACEGVPSVSQQQLAAFEAWSHQGDKYVSCSASAPDGVGGALVLRGNGVTFEIATRSGSSLTWYNVNDFVATAQPGGMLGITDPIQDVPQWLLFVDGPTSYARQQPNEAAEIVLTSVDPAGGLRAVLADGTLKAYDVRGETRWILPVSLSAPLSAVGVDARGNTLVLAAGDTQFGPSTVEGLWVDGDGQPGQSFLALAQAPSGSYELMPQAKEGLFLAVNHGARTWAAAFESLKPEAGPAPEWLARGAERPLLRLPGGKGYFRPSVTQVGYSICERQAELVSPTGSSCGTLPFPTTSDDASYFCEHLMLGADGTVVEPLSSKYMGSPGNPGPDDPQPEWGLHCKVRYWPRLLQ</sequence>
<dbReference type="RefSeq" id="WP_207055593.1">
    <property type="nucleotide sequence ID" value="NZ_JAFIMU010000008.1"/>
</dbReference>
<dbReference type="Proteomes" id="UP000664052">
    <property type="component" value="Unassembled WGS sequence"/>
</dbReference>
<protein>
    <submittedName>
        <fullName evidence="2">Uncharacterized protein</fullName>
    </submittedName>
</protein>
<feature type="region of interest" description="Disordered" evidence="1">
    <location>
        <begin position="1"/>
        <end position="62"/>
    </location>
</feature>
<name>A0ABS3DJ21_9BACT</name>
<evidence type="ECO:0000313" key="2">
    <source>
        <dbReference type="EMBL" id="MBN8231326.1"/>
    </source>
</evidence>
<gene>
    <name evidence="2" type="ORF">JYK02_27810</name>
</gene>
<comment type="caution">
    <text evidence="2">The sequence shown here is derived from an EMBL/GenBank/DDBJ whole genome shotgun (WGS) entry which is preliminary data.</text>
</comment>